<keyword evidence="1" id="KW-0732">Signal</keyword>
<dbReference type="PANTHER" id="PTHR37841">
    <property type="entry name" value="GLR2918 PROTEIN"/>
    <property type="match status" value="1"/>
</dbReference>
<dbReference type="InterPro" id="IPR032774">
    <property type="entry name" value="WG_beta_rep"/>
</dbReference>
<feature type="chain" id="PRO_5047383402" evidence="1">
    <location>
        <begin position="21"/>
        <end position="336"/>
    </location>
</feature>
<sequence length="336" mass="38019">MYRIVLLFLFVFIIHSTSFAQQQQTDRLQRFRKNGLYGFINSSRDTVAAAQWDYVDDFFADKARVEYKSKWGMINAKGAYVIPLEYDKITNVSDEGIVRLTLNGLTGYKHVDSGVMISAIQWQEAGPFYKGFAQVMKDNHYGIINTKGVAICPAIYDFIGDISAPHEMVRVKKDEKFGYINATRKLVIPIKFSYAEDFSDGLALVQVVGSEVFEYIDKTGKSILRAPVGLMPGKFTEGYALVLKGNTDAYKAGFINKLGKIVIPIEWDDATEFYNGHAAVKRNGKWGFINKSGKLVVDTQYDEITPYSKQAKGKRNGRWEKLFEAETLEEVVDEVH</sequence>
<comment type="caution">
    <text evidence="2">The sequence shown here is derived from an EMBL/GenBank/DDBJ whole genome shotgun (WGS) entry which is preliminary data.</text>
</comment>
<name>A0ABW3K9G5_9BACT</name>
<keyword evidence="3" id="KW-1185">Reference proteome</keyword>
<dbReference type="EMBL" id="JBHTKA010000008">
    <property type="protein sequence ID" value="MFD1001953.1"/>
    <property type="molecule type" value="Genomic_DNA"/>
</dbReference>
<evidence type="ECO:0000313" key="2">
    <source>
        <dbReference type="EMBL" id="MFD1001953.1"/>
    </source>
</evidence>
<organism evidence="2 3">
    <name type="scientific">Ohtaekwangia kribbensis</name>
    <dbReference type="NCBI Taxonomy" id="688913"/>
    <lineage>
        <taxon>Bacteria</taxon>
        <taxon>Pseudomonadati</taxon>
        <taxon>Bacteroidota</taxon>
        <taxon>Cytophagia</taxon>
        <taxon>Cytophagales</taxon>
        <taxon>Fulvivirgaceae</taxon>
        <taxon>Ohtaekwangia</taxon>
    </lineage>
</organism>
<proteinExistence type="predicted"/>
<evidence type="ECO:0000313" key="3">
    <source>
        <dbReference type="Proteomes" id="UP001597112"/>
    </source>
</evidence>
<protein>
    <submittedName>
        <fullName evidence="2">WG repeat-containing protein</fullName>
    </submittedName>
</protein>
<evidence type="ECO:0000256" key="1">
    <source>
        <dbReference type="SAM" id="SignalP"/>
    </source>
</evidence>
<dbReference type="PANTHER" id="PTHR37841:SF1">
    <property type="entry name" value="DUF3298 DOMAIN-CONTAINING PROTEIN"/>
    <property type="match status" value="1"/>
</dbReference>
<dbReference type="SUPFAM" id="SSF69360">
    <property type="entry name" value="Cell wall binding repeat"/>
    <property type="match status" value="1"/>
</dbReference>
<dbReference type="RefSeq" id="WP_377582593.1">
    <property type="nucleotide sequence ID" value="NZ_JBHTKA010000008.1"/>
</dbReference>
<reference evidence="3" key="1">
    <citation type="journal article" date="2019" name="Int. J. Syst. Evol. Microbiol.">
        <title>The Global Catalogue of Microorganisms (GCM) 10K type strain sequencing project: providing services to taxonomists for standard genome sequencing and annotation.</title>
        <authorList>
            <consortium name="The Broad Institute Genomics Platform"/>
            <consortium name="The Broad Institute Genome Sequencing Center for Infectious Disease"/>
            <person name="Wu L."/>
            <person name="Ma J."/>
        </authorList>
    </citation>
    <scope>NUCLEOTIDE SEQUENCE [LARGE SCALE GENOMIC DNA]</scope>
    <source>
        <strain evidence="3">CCUG 58938</strain>
    </source>
</reference>
<gene>
    <name evidence="2" type="ORF">ACFQ21_21690</name>
</gene>
<feature type="signal peptide" evidence="1">
    <location>
        <begin position="1"/>
        <end position="20"/>
    </location>
</feature>
<dbReference type="Pfam" id="PF14903">
    <property type="entry name" value="WG_beta_rep"/>
    <property type="match status" value="5"/>
</dbReference>
<accession>A0ABW3K9G5</accession>
<dbReference type="Proteomes" id="UP001597112">
    <property type="component" value="Unassembled WGS sequence"/>
</dbReference>